<comment type="caution">
    <text evidence="2">The sequence shown here is derived from an EMBL/GenBank/DDBJ whole genome shotgun (WGS) entry which is preliminary data.</text>
</comment>
<evidence type="ECO:0000256" key="1">
    <source>
        <dbReference type="SAM" id="Phobius"/>
    </source>
</evidence>
<dbReference type="RefSeq" id="WP_169656368.1">
    <property type="nucleotide sequence ID" value="NZ_JABANE010000018.1"/>
</dbReference>
<keyword evidence="1" id="KW-1133">Transmembrane helix</keyword>
<organism evidence="2 3">
    <name type="scientific">Flammeovirga aprica JL-4</name>
    <dbReference type="NCBI Taxonomy" id="694437"/>
    <lineage>
        <taxon>Bacteria</taxon>
        <taxon>Pseudomonadati</taxon>
        <taxon>Bacteroidota</taxon>
        <taxon>Cytophagia</taxon>
        <taxon>Cytophagales</taxon>
        <taxon>Flammeovirgaceae</taxon>
        <taxon>Flammeovirga</taxon>
    </lineage>
</organism>
<feature type="transmembrane region" description="Helical" evidence="1">
    <location>
        <begin position="66"/>
        <end position="86"/>
    </location>
</feature>
<dbReference type="InterPro" id="IPR025291">
    <property type="entry name" value="DUF4153"/>
</dbReference>
<feature type="transmembrane region" description="Helical" evidence="1">
    <location>
        <begin position="92"/>
        <end position="115"/>
    </location>
</feature>
<sequence length="658" mass="76876">MFYIFVNNKILKSNIYPPKFHENIEIDNKNRLKLSILSETLKIKITMNTHSLKTIISSAQKTVKRFTSTWLCAVIICITLNYTILFDTLDDNYLVLNLVLSLTLGISLFFALDIWSETRKNTLKWRVITNSIGYILLILYYFTLPTSNDTNNTEIHIVYYIIYCIILHLLVSIAPALSSKTQHSFWSFNKNLFIRFWVSLLYAGVIYIGITLALLSLKYAFNISIEGEIYLCILILCASIINIWIFLSGIDVDLFKNDKENVYPKGLKIFTQYILLPLLLIYLVIIYAYGIQVLITGDWPNGKISLMIIGVAILGYLTNLLLFPIAYLKQKNWLKTFYKVLYYLMIPLAVLILYLIYIRINEYGFTIHRYYVLLIGIWIFFTSIYQIIQPGNIKVIPISLTIFISLSTFGFWSMENVSERSQVNHLREVLTEVGVLKQGKLLFEYDIKTDSLISESNTIPTTTSEKVEEIESTINYLGRYHGFKSINPWFKQDLEEIRIYKDSSKIDAWNLHFILGLNKFHYKIEGKKNIRFYNSKDKVLQLNRFDYYLEYSIYYSDNNLKQYNLDDKLVEVELEDCINLGIRLNGEIVKTINLVDFTLDLNRKYPSQKNDPPKEEFILQFQNDSIALKVCIYTIKLTRDKSEDKIIDIDTGIFVKIL</sequence>
<protein>
    <submittedName>
        <fullName evidence="2">DUF4153 domain-containing protein</fullName>
    </submittedName>
</protein>
<feature type="transmembrane region" description="Helical" evidence="1">
    <location>
        <begin position="197"/>
        <end position="217"/>
    </location>
</feature>
<name>A0A7X9P3L1_9BACT</name>
<gene>
    <name evidence="2" type="ORF">HHU12_08790</name>
</gene>
<dbReference type="AlphaFoldDB" id="A0A7X9P3L1"/>
<accession>A0A7X9P3L1</accession>
<feature type="transmembrane region" description="Helical" evidence="1">
    <location>
        <begin position="273"/>
        <end position="295"/>
    </location>
</feature>
<dbReference type="Proteomes" id="UP000576082">
    <property type="component" value="Unassembled WGS sequence"/>
</dbReference>
<reference evidence="2 3" key="1">
    <citation type="submission" date="2020-04" db="EMBL/GenBank/DDBJ databases">
        <title>Flammeovirga sp. SR4, a novel species isolated from seawater.</title>
        <authorList>
            <person name="Wang X."/>
        </authorList>
    </citation>
    <scope>NUCLEOTIDE SEQUENCE [LARGE SCALE GENOMIC DNA]</scope>
    <source>
        <strain evidence="2 3">ATCC 23126</strain>
    </source>
</reference>
<feature type="transmembrane region" description="Helical" evidence="1">
    <location>
        <begin position="229"/>
        <end position="252"/>
    </location>
</feature>
<dbReference type="EMBL" id="JABANE010000018">
    <property type="protein sequence ID" value="NME68054.1"/>
    <property type="molecule type" value="Genomic_DNA"/>
</dbReference>
<feature type="transmembrane region" description="Helical" evidence="1">
    <location>
        <begin position="370"/>
        <end position="388"/>
    </location>
</feature>
<dbReference type="Pfam" id="PF13687">
    <property type="entry name" value="DUF4153"/>
    <property type="match status" value="1"/>
</dbReference>
<keyword evidence="1" id="KW-0812">Transmembrane</keyword>
<evidence type="ECO:0000313" key="3">
    <source>
        <dbReference type="Proteomes" id="UP000576082"/>
    </source>
</evidence>
<keyword evidence="3" id="KW-1185">Reference proteome</keyword>
<feature type="transmembrane region" description="Helical" evidence="1">
    <location>
        <begin position="157"/>
        <end position="177"/>
    </location>
</feature>
<keyword evidence="1" id="KW-0472">Membrane</keyword>
<feature type="transmembrane region" description="Helical" evidence="1">
    <location>
        <begin position="307"/>
        <end position="328"/>
    </location>
</feature>
<feature type="transmembrane region" description="Helical" evidence="1">
    <location>
        <begin position="340"/>
        <end position="358"/>
    </location>
</feature>
<feature type="transmembrane region" description="Helical" evidence="1">
    <location>
        <begin position="127"/>
        <end position="145"/>
    </location>
</feature>
<evidence type="ECO:0000313" key="2">
    <source>
        <dbReference type="EMBL" id="NME68054.1"/>
    </source>
</evidence>
<proteinExistence type="predicted"/>